<dbReference type="Gene3D" id="3.40.50.300">
    <property type="entry name" value="P-loop containing nucleotide triphosphate hydrolases"/>
    <property type="match status" value="1"/>
</dbReference>
<protein>
    <recommendedName>
        <fullName evidence="2">AIG1-type G domain-containing protein</fullName>
    </recommendedName>
</protein>
<dbReference type="Pfam" id="PF04548">
    <property type="entry name" value="AIG1"/>
    <property type="match status" value="1"/>
</dbReference>
<proteinExistence type="predicted"/>
<evidence type="ECO:0000313" key="4">
    <source>
        <dbReference type="Proteomes" id="UP000489600"/>
    </source>
</evidence>
<dbReference type="Proteomes" id="UP000489600">
    <property type="component" value="Unassembled WGS sequence"/>
</dbReference>
<evidence type="ECO:0000313" key="3">
    <source>
        <dbReference type="EMBL" id="VVB11745.1"/>
    </source>
</evidence>
<dbReference type="InterPro" id="IPR006703">
    <property type="entry name" value="G_AIG1"/>
</dbReference>
<keyword evidence="1" id="KW-0547">Nucleotide-binding</keyword>
<evidence type="ECO:0000256" key="1">
    <source>
        <dbReference type="ARBA" id="ARBA00022741"/>
    </source>
</evidence>
<name>A0A565CDM9_9BRAS</name>
<dbReference type="EMBL" id="CABITT030000007">
    <property type="protein sequence ID" value="VVB11745.1"/>
    <property type="molecule type" value="Genomic_DNA"/>
</dbReference>
<accession>A0A565CDM9</accession>
<evidence type="ECO:0000259" key="2">
    <source>
        <dbReference type="Pfam" id="PF04548"/>
    </source>
</evidence>
<reference evidence="3" key="1">
    <citation type="submission" date="2019-07" db="EMBL/GenBank/DDBJ databases">
        <authorList>
            <person name="Dittberner H."/>
        </authorList>
    </citation>
    <scope>NUCLEOTIDE SEQUENCE [LARGE SCALE GENOMIC DNA]</scope>
</reference>
<feature type="domain" description="AIG1-type G" evidence="2">
    <location>
        <begin position="2"/>
        <end position="58"/>
    </location>
</feature>
<dbReference type="AlphaFoldDB" id="A0A565CDM9"/>
<gene>
    <name evidence="3" type="ORF">ANE_LOCUS22189</name>
</gene>
<keyword evidence="4" id="KW-1185">Reference proteome</keyword>
<organism evidence="3 4">
    <name type="scientific">Arabis nemorensis</name>
    <dbReference type="NCBI Taxonomy" id="586526"/>
    <lineage>
        <taxon>Eukaryota</taxon>
        <taxon>Viridiplantae</taxon>
        <taxon>Streptophyta</taxon>
        <taxon>Embryophyta</taxon>
        <taxon>Tracheophyta</taxon>
        <taxon>Spermatophyta</taxon>
        <taxon>Magnoliopsida</taxon>
        <taxon>eudicotyledons</taxon>
        <taxon>Gunneridae</taxon>
        <taxon>Pentapetalae</taxon>
        <taxon>rosids</taxon>
        <taxon>malvids</taxon>
        <taxon>Brassicales</taxon>
        <taxon>Brassicaceae</taxon>
        <taxon>Arabideae</taxon>
        <taxon>Arabis</taxon>
    </lineage>
</organism>
<comment type="caution">
    <text evidence="3">The sequence shown here is derived from an EMBL/GenBank/DDBJ whole genome shotgun (WGS) entry which is preliminary data.</text>
</comment>
<dbReference type="InterPro" id="IPR027417">
    <property type="entry name" value="P-loop_NTPase"/>
</dbReference>
<sequence length="60" mass="6652">MVSAEFISKELVSCLTQAEEGLHAVVLVLSMRTQISKEEEDALRALLVLFGSRILDYLGK</sequence>
<dbReference type="GO" id="GO:0005525">
    <property type="term" value="F:GTP binding"/>
    <property type="evidence" value="ECO:0007669"/>
    <property type="project" value="InterPro"/>
</dbReference>
<dbReference type="OrthoDB" id="8954335at2759"/>